<dbReference type="PANTHER" id="PTHR42941:SF1">
    <property type="entry name" value="SLL1037 PROTEIN"/>
    <property type="match status" value="1"/>
</dbReference>
<dbReference type="EMBL" id="BSPX01000005">
    <property type="protein sequence ID" value="GLT21257.1"/>
    <property type="molecule type" value="Genomic_DNA"/>
</dbReference>
<keyword evidence="1" id="KW-0812">Transmembrane</keyword>
<feature type="transmembrane region" description="Helical" evidence="1">
    <location>
        <begin position="338"/>
        <end position="360"/>
    </location>
</feature>
<dbReference type="SUPFAM" id="SSF53850">
    <property type="entry name" value="Periplasmic binding protein-like II"/>
    <property type="match status" value="1"/>
</dbReference>
<dbReference type="NCBIfam" id="TIGR02122">
    <property type="entry name" value="TRAP_TAXI"/>
    <property type="match status" value="1"/>
</dbReference>
<evidence type="ECO:0000313" key="3">
    <source>
        <dbReference type="Proteomes" id="UP001157167"/>
    </source>
</evidence>
<keyword evidence="1" id="KW-1133">Transmembrane helix</keyword>
<reference evidence="3" key="1">
    <citation type="journal article" date="2019" name="Int. J. Syst. Evol. Microbiol.">
        <title>The Global Catalogue of Microorganisms (GCM) 10K type strain sequencing project: providing services to taxonomists for standard genome sequencing and annotation.</title>
        <authorList>
            <consortium name="The Broad Institute Genomics Platform"/>
            <consortium name="The Broad Institute Genome Sequencing Center for Infectious Disease"/>
            <person name="Wu L."/>
            <person name="Ma J."/>
        </authorList>
    </citation>
    <scope>NUCLEOTIDE SEQUENCE [LARGE SCALE GENOMIC DNA]</scope>
    <source>
        <strain evidence="3">NBRC 102407</strain>
    </source>
</reference>
<dbReference type="Proteomes" id="UP001157167">
    <property type="component" value="Unassembled WGS sequence"/>
</dbReference>
<organism evidence="2 3">
    <name type="scientific">Zoogloea oryzae</name>
    <dbReference type="NCBI Taxonomy" id="310767"/>
    <lineage>
        <taxon>Bacteria</taxon>
        <taxon>Pseudomonadati</taxon>
        <taxon>Pseudomonadota</taxon>
        <taxon>Betaproteobacteria</taxon>
        <taxon>Rhodocyclales</taxon>
        <taxon>Zoogloeaceae</taxon>
        <taxon>Zoogloea</taxon>
    </lineage>
</organism>
<keyword evidence="3" id="KW-1185">Reference proteome</keyword>
<dbReference type="InterPro" id="IPR011852">
    <property type="entry name" value="TRAP_TAXI"/>
</dbReference>
<dbReference type="Pfam" id="PF16868">
    <property type="entry name" value="NMT1_3"/>
    <property type="match status" value="1"/>
</dbReference>
<comment type="caution">
    <text evidence="2">The sequence shown here is derived from an EMBL/GenBank/DDBJ whole genome shotgun (WGS) entry which is preliminary data.</text>
</comment>
<name>A0ABQ6F7P8_9RHOO</name>
<gene>
    <name evidence="2" type="ORF">GCM10007933_07090</name>
</gene>
<dbReference type="RefSeq" id="WP_284186719.1">
    <property type="nucleotide sequence ID" value="NZ_BSPX01000005.1"/>
</dbReference>
<proteinExistence type="predicted"/>
<evidence type="ECO:0000256" key="1">
    <source>
        <dbReference type="SAM" id="Phobius"/>
    </source>
</evidence>
<sequence length="451" mass="49920">MGRPTSANGDTRNLRDLLLLALPALLLVAAAFALAWQFVKPAPPKKIVITTGVEGGAYQYFGERYREKFAQEGIEVELRPSSGAVENLRRLKTDDDVDVGFIQGGIANEPESDDLATLGSMYLEPVWVFYRGDAQYDRIYQLKGRKIAIGVQGSGAQLFALQLLAANGFATNDPKLLAIGGMDAVDALRRGEIDAFFVVGAPQAPVVDALLHTDGISLLNFAQADGYVRHFPHLVKVVLPRGAIKIHADKPARDIQLLAATANLVVRADIHPAIVTLLLKHAREIHSPPGLLQDANAFPTPRDHALPLHPMAQRFYDSGPPLLQRYLPFWLAVLIDRLLVMVLPLFAVVIPLTKIIPGIYNWRMRSRVYRWYGELKYLEAEIDALPEAARTADALDAFNLRLDRIEMRAAHRKLPLAFSNELYTLREHIGLVRRRLARLAESVTTSSPSSS</sequence>
<keyword evidence="1" id="KW-0472">Membrane</keyword>
<accession>A0ABQ6F7P8</accession>
<dbReference type="PANTHER" id="PTHR42941">
    <property type="entry name" value="SLL1037 PROTEIN"/>
    <property type="match status" value="1"/>
</dbReference>
<protein>
    <submittedName>
        <fullName evidence="2">C4-dicarboxylate ABC transporter substrate-binding protein</fullName>
    </submittedName>
</protein>
<evidence type="ECO:0000313" key="2">
    <source>
        <dbReference type="EMBL" id="GLT21257.1"/>
    </source>
</evidence>
<dbReference type="Gene3D" id="3.40.190.10">
    <property type="entry name" value="Periplasmic binding protein-like II"/>
    <property type="match status" value="2"/>
</dbReference>